<dbReference type="AlphaFoldDB" id="A0A146K8A9"/>
<evidence type="ECO:0000259" key="5">
    <source>
        <dbReference type="PROSITE" id="PS50893"/>
    </source>
</evidence>
<dbReference type="InterPro" id="IPR003593">
    <property type="entry name" value="AAA+_ATPase"/>
</dbReference>
<keyword evidence="1" id="KW-0547">Nucleotide-binding</keyword>
<dbReference type="PANTHER" id="PTHR24221:SF654">
    <property type="entry name" value="ATP-BINDING CASSETTE SUB-FAMILY B MEMBER 6"/>
    <property type="match status" value="1"/>
</dbReference>
<evidence type="ECO:0000256" key="3">
    <source>
        <dbReference type="ARBA" id="ARBA00024363"/>
    </source>
</evidence>
<evidence type="ECO:0000256" key="4">
    <source>
        <dbReference type="SAM" id="SignalP"/>
    </source>
</evidence>
<dbReference type="GO" id="GO:0005524">
    <property type="term" value="F:ATP binding"/>
    <property type="evidence" value="ECO:0007669"/>
    <property type="project" value="UniProtKB-KW"/>
</dbReference>
<dbReference type="PROSITE" id="PS50893">
    <property type="entry name" value="ABC_TRANSPORTER_2"/>
    <property type="match status" value="1"/>
</dbReference>
<dbReference type="InterPro" id="IPR027417">
    <property type="entry name" value="P-loop_NTPase"/>
</dbReference>
<organism evidence="6">
    <name type="scientific">Trepomonas sp. PC1</name>
    <dbReference type="NCBI Taxonomy" id="1076344"/>
    <lineage>
        <taxon>Eukaryota</taxon>
        <taxon>Metamonada</taxon>
        <taxon>Diplomonadida</taxon>
        <taxon>Hexamitidae</taxon>
        <taxon>Hexamitinae</taxon>
        <taxon>Trepomonas</taxon>
    </lineage>
</organism>
<evidence type="ECO:0000256" key="2">
    <source>
        <dbReference type="ARBA" id="ARBA00022840"/>
    </source>
</evidence>
<dbReference type="SMART" id="SM00382">
    <property type="entry name" value="AAA"/>
    <property type="match status" value="1"/>
</dbReference>
<feature type="domain" description="ABC transporter" evidence="5">
    <location>
        <begin position="83"/>
        <end position="277"/>
    </location>
</feature>
<comment type="similarity">
    <text evidence="3">Belongs to the ABC transporter superfamily. ABCB family. Heavy Metal importer (TC 3.A.1.210) subfamily.</text>
</comment>
<dbReference type="SUPFAM" id="SSF52540">
    <property type="entry name" value="P-loop containing nucleoside triphosphate hydrolases"/>
    <property type="match status" value="1"/>
</dbReference>
<dbReference type="InterPro" id="IPR003439">
    <property type="entry name" value="ABC_transporter-like_ATP-bd"/>
</dbReference>
<dbReference type="GO" id="GO:0016887">
    <property type="term" value="F:ATP hydrolysis activity"/>
    <property type="evidence" value="ECO:0007669"/>
    <property type="project" value="InterPro"/>
</dbReference>
<keyword evidence="4" id="KW-0732">Signal</keyword>
<proteinExistence type="inferred from homology"/>
<name>A0A146K8A9_9EUKA</name>
<keyword evidence="2" id="KW-0067">ATP-binding</keyword>
<protein>
    <submittedName>
        <fullName evidence="6">Multidrug resistance-associated protein 1</fullName>
    </submittedName>
</protein>
<feature type="chain" id="PRO_5007526586" evidence="4">
    <location>
        <begin position="21"/>
        <end position="280"/>
    </location>
</feature>
<feature type="non-terminal residue" evidence="6">
    <location>
        <position position="280"/>
    </location>
</feature>
<evidence type="ECO:0000313" key="6">
    <source>
        <dbReference type="EMBL" id="JAP91719.1"/>
    </source>
</evidence>
<accession>A0A146K8A9</accession>
<dbReference type="GO" id="GO:0042626">
    <property type="term" value="F:ATPase-coupled transmembrane transporter activity"/>
    <property type="evidence" value="ECO:0007669"/>
    <property type="project" value="TreeGrafter"/>
</dbReference>
<dbReference type="InterPro" id="IPR039421">
    <property type="entry name" value="Type_1_exporter"/>
</dbReference>
<feature type="signal peptide" evidence="4">
    <location>
        <begin position="1"/>
        <end position="20"/>
    </location>
</feature>
<gene>
    <name evidence="6" type="ORF">TPC1_16579</name>
</gene>
<sequence>MIVQLFVYSVFWMVIFSCESEQIAEFASFSLASIANLSWLLPTITQMYFLYKMLATQVKLFEDIQTEQKEEVNLVQLNHFEKISFDHLNFSYDDTDLILNDVSVQIKQGEKVAITGRTGSGKSTMMLLILGLYKSDVLINSMKINNVDMKHARQHLFSMVTQKPITFGMSVREELKIFGASDQLVEKMLENPIFEVLKSKSDDNVSDLTDGQKQLLCYCRALLKQAPVLLLDEAGSSLDSETAQIIQKDVLNYNGCVILIAHHELNEQFREIRINFGKLE</sequence>
<reference evidence="6" key="1">
    <citation type="submission" date="2015-07" db="EMBL/GenBank/DDBJ databases">
        <title>Adaptation to a free-living lifestyle via gene acquisitions in the diplomonad Trepomonas sp. PC1.</title>
        <authorList>
            <person name="Xu F."/>
            <person name="Jerlstrom-Hultqvist J."/>
            <person name="Kolisko M."/>
            <person name="Simpson A.G.B."/>
            <person name="Roger A.J."/>
            <person name="Svard S.G."/>
            <person name="Andersson J.O."/>
        </authorList>
    </citation>
    <scope>NUCLEOTIDE SEQUENCE</scope>
    <source>
        <strain evidence="6">PC1</strain>
    </source>
</reference>
<dbReference type="PANTHER" id="PTHR24221">
    <property type="entry name" value="ATP-BINDING CASSETTE SUB-FAMILY B"/>
    <property type="match status" value="1"/>
</dbReference>
<dbReference type="EMBL" id="GDID01004887">
    <property type="protein sequence ID" value="JAP91719.1"/>
    <property type="molecule type" value="Transcribed_RNA"/>
</dbReference>
<dbReference type="Gene3D" id="3.40.50.300">
    <property type="entry name" value="P-loop containing nucleotide triphosphate hydrolases"/>
    <property type="match status" value="1"/>
</dbReference>
<dbReference type="Pfam" id="PF00005">
    <property type="entry name" value="ABC_tran"/>
    <property type="match status" value="1"/>
</dbReference>
<evidence type="ECO:0000256" key="1">
    <source>
        <dbReference type="ARBA" id="ARBA00022741"/>
    </source>
</evidence>